<dbReference type="HAMAP" id="MF_01810">
    <property type="entry name" value="YidC_type1"/>
    <property type="match status" value="1"/>
</dbReference>
<evidence type="ECO:0000256" key="9">
    <source>
        <dbReference type="ARBA" id="ARBA00023136"/>
    </source>
</evidence>
<dbReference type="Pfam" id="PF02096">
    <property type="entry name" value="60KD_IMP"/>
    <property type="match status" value="1"/>
</dbReference>
<evidence type="ECO:0000256" key="1">
    <source>
        <dbReference type="ARBA" id="ARBA00004429"/>
    </source>
</evidence>
<evidence type="ECO:0000256" key="10">
    <source>
        <dbReference type="ARBA" id="ARBA00023186"/>
    </source>
</evidence>
<keyword evidence="10 13" id="KW-0143">Chaperone</keyword>
<feature type="compositionally biased region" description="Basic and acidic residues" evidence="14">
    <location>
        <begin position="603"/>
        <end position="623"/>
    </location>
</feature>
<evidence type="ECO:0000259" key="16">
    <source>
        <dbReference type="Pfam" id="PF14849"/>
    </source>
</evidence>
<dbReference type="NCBIfam" id="TIGR03593">
    <property type="entry name" value="yidC_nterm"/>
    <property type="match status" value="1"/>
</dbReference>
<dbReference type="PANTHER" id="PTHR12428:SF65">
    <property type="entry name" value="CYTOCHROME C OXIDASE ASSEMBLY PROTEIN COX18, MITOCHONDRIAL"/>
    <property type="match status" value="1"/>
</dbReference>
<evidence type="ECO:0000256" key="13">
    <source>
        <dbReference type="HAMAP-Rule" id="MF_01810"/>
    </source>
</evidence>
<reference evidence="18" key="1">
    <citation type="submission" date="2016-11" db="EMBL/GenBank/DDBJ databases">
        <authorList>
            <person name="Varghese N."/>
            <person name="Submissions S."/>
        </authorList>
    </citation>
    <scope>NUCLEOTIDE SEQUENCE [LARGE SCALE GENOMIC DNA]</scope>
    <source>
        <strain evidence="18">DSM 26991</strain>
    </source>
</reference>
<dbReference type="Gene3D" id="2.70.98.90">
    <property type="match status" value="1"/>
</dbReference>
<sequence length="623" mass="71281">MDKNTLVGFVLIGAVLIGFTFLQRPSEKQLIAQKHFQDSIQALAKKDTANKAKAAAFTDSVAAQAVDTAGTFYNAAKGTESFTTIENDLVKLTFSNKGGRVYSAMLKKYNGQDKKPLVLFDKEDVSMNFFFYNKKEKIETKDYYFQAVNKSDSSVTMRLAASNDSYIDFTYTMHKGNYMVDFSIKANGMLDKLSPSVNYVDIEWNQKLRQAERGYKNEGRYAYLMYKYDGADTDHLSEAKNADASITGRLKWIGYKTQYFSSVFIADQDFEKNVLKSSLETEGSGYLKNYSSTMTTYFDAKGSKATNMHFYFGPNHYKTLKAFDAGKDDANKLELDKLVPLGWSFLRWINKVFTINVFDWLTGLGLSMGWVLFFMTVIVKAVIFYFTFKSYMSSARMRVLKPQIDLINQKYPKKEDALKKQQETMSLYSKYGVSPMSGCLPMVLQMPIVIALFMFVPSAIELRQQSFLWADDLSTFDAFIQWNQHIPFVGNHISLFCLLMSLANILNTKYTMNQQDTGQQQMPGMKAMMYVMPIMFIFILNDYASGLNYYYLLSTLISIITMVVLKKVVSDDKILAKLEAYKSSDKPKKKTGLMAKMADMQEQQERMAKERDRLKAERLKRGK</sequence>
<dbReference type="InterPro" id="IPR028053">
    <property type="entry name" value="Membr_insert_YidC_N"/>
</dbReference>
<feature type="transmembrane region" description="Helical" evidence="13">
    <location>
        <begin position="486"/>
        <end position="506"/>
    </location>
</feature>
<dbReference type="PRINTS" id="PR00701">
    <property type="entry name" value="60KDINNERMP"/>
</dbReference>
<keyword evidence="4 13" id="KW-0813">Transport</keyword>
<feature type="domain" description="Membrane insertase YidC N-terminal" evidence="16">
    <location>
        <begin position="84"/>
        <end position="353"/>
    </location>
</feature>
<accession>A0A1M4T345</accession>
<evidence type="ECO:0000256" key="7">
    <source>
        <dbReference type="ARBA" id="ARBA00022927"/>
    </source>
</evidence>
<dbReference type="InterPro" id="IPR019998">
    <property type="entry name" value="Membr_insert_YidC"/>
</dbReference>
<protein>
    <recommendedName>
        <fullName evidence="3 13">Membrane protein insertase YidC</fullName>
    </recommendedName>
    <alternativeName>
        <fullName evidence="12 13">Foldase YidC</fullName>
    </alternativeName>
    <alternativeName>
        <fullName evidence="11 13">Membrane integrase YidC</fullName>
    </alternativeName>
    <alternativeName>
        <fullName evidence="13">Membrane protein YidC</fullName>
    </alternativeName>
</protein>
<dbReference type="CDD" id="cd19961">
    <property type="entry name" value="EcYidC-like_peri"/>
    <property type="match status" value="1"/>
</dbReference>
<feature type="transmembrane region" description="Helical" evidence="13">
    <location>
        <begin position="360"/>
        <end position="388"/>
    </location>
</feature>
<feature type="transmembrane region" description="Helical" evidence="13">
    <location>
        <begin position="527"/>
        <end position="544"/>
    </location>
</feature>
<dbReference type="Proteomes" id="UP000184509">
    <property type="component" value="Unassembled WGS sequence"/>
</dbReference>
<comment type="subunit">
    <text evidence="13">Interacts with the Sec translocase complex via SecD. Specifically interacts with transmembrane segments of nascent integral membrane proteins during membrane integration.</text>
</comment>
<dbReference type="NCBIfam" id="TIGR03592">
    <property type="entry name" value="yidC_oxa1_cterm"/>
    <property type="match status" value="1"/>
</dbReference>
<evidence type="ECO:0000256" key="2">
    <source>
        <dbReference type="ARBA" id="ARBA00010527"/>
    </source>
</evidence>
<evidence type="ECO:0000256" key="5">
    <source>
        <dbReference type="ARBA" id="ARBA00022475"/>
    </source>
</evidence>
<proteinExistence type="inferred from homology"/>
<evidence type="ECO:0000256" key="8">
    <source>
        <dbReference type="ARBA" id="ARBA00022989"/>
    </source>
</evidence>
<dbReference type="InterPro" id="IPR047196">
    <property type="entry name" value="YidC_ALB_C"/>
</dbReference>
<evidence type="ECO:0000313" key="17">
    <source>
        <dbReference type="EMBL" id="SHE38717.1"/>
    </source>
</evidence>
<dbReference type="GO" id="GO:0032977">
    <property type="term" value="F:membrane insertase activity"/>
    <property type="evidence" value="ECO:0007669"/>
    <property type="project" value="InterPro"/>
</dbReference>
<dbReference type="GO" id="GO:0015031">
    <property type="term" value="P:protein transport"/>
    <property type="evidence" value="ECO:0007669"/>
    <property type="project" value="UniProtKB-KW"/>
</dbReference>
<comment type="similarity">
    <text evidence="2 13">Belongs to the OXA1/ALB3/YidC family. Type 1 subfamily.</text>
</comment>
<dbReference type="AlphaFoldDB" id="A0A1M4T345"/>
<keyword evidence="8 13" id="KW-1133">Transmembrane helix</keyword>
<dbReference type="CDD" id="cd20070">
    <property type="entry name" value="5TM_YidC_Alb3"/>
    <property type="match status" value="1"/>
</dbReference>
<dbReference type="GO" id="GO:0005886">
    <property type="term" value="C:plasma membrane"/>
    <property type="evidence" value="ECO:0007669"/>
    <property type="project" value="UniProtKB-SubCell"/>
</dbReference>
<dbReference type="Pfam" id="PF14849">
    <property type="entry name" value="YidC_periplas"/>
    <property type="match status" value="1"/>
</dbReference>
<dbReference type="InterPro" id="IPR001708">
    <property type="entry name" value="YidC/ALB3/OXA1/COX18"/>
</dbReference>
<evidence type="ECO:0000256" key="3">
    <source>
        <dbReference type="ARBA" id="ARBA00015325"/>
    </source>
</evidence>
<feature type="domain" description="Membrane insertase YidC/Oxa/ALB C-terminal" evidence="15">
    <location>
        <begin position="368"/>
        <end position="566"/>
    </location>
</feature>
<evidence type="ECO:0000256" key="6">
    <source>
        <dbReference type="ARBA" id="ARBA00022692"/>
    </source>
</evidence>
<comment type="function">
    <text evidence="13">Required for the insertion and/or proper folding and/or complex formation of integral membrane proteins into the membrane. Involved in integration of membrane proteins that insert both dependently and independently of the Sec translocase complex, as well as at least some lipoproteins. Aids folding of multispanning membrane proteins.</text>
</comment>
<keyword evidence="6 13" id="KW-0812">Transmembrane</keyword>
<evidence type="ECO:0000259" key="15">
    <source>
        <dbReference type="Pfam" id="PF02096"/>
    </source>
</evidence>
<comment type="subcellular location">
    <subcellularLocation>
        <location evidence="1">Cell inner membrane</location>
        <topology evidence="1">Multi-pass membrane protein</topology>
    </subcellularLocation>
    <subcellularLocation>
        <location evidence="13">Cell membrane</location>
        <topology evidence="13">Multi-pass membrane protein</topology>
    </subcellularLocation>
</comment>
<feature type="transmembrane region" description="Helical" evidence="13">
    <location>
        <begin position="550"/>
        <end position="569"/>
    </location>
</feature>
<dbReference type="InterPro" id="IPR038221">
    <property type="entry name" value="YidC_periplasmic_sf"/>
</dbReference>
<feature type="region of interest" description="Disordered" evidence="14">
    <location>
        <begin position="584"/>
        <end position="623"/>
    </location>
</feature>
<dbReference type="GO" id="GO:0051205">
    <property type="term" value="P:protein insertion into membrane"/>
    <property type="evidence" value="ECO:0007669"/>
    <property type="project" value="TreeGrafter"/>
</dbReference>
<dbReference type="STRING" id="1297750.SAMN05444405_101266"/>
<dbReference type="RefSeq" id="WP_073398704.1">
    <property type="nucleotide sequence ID" value="NZ_FQTV01000001.1"/>
</dbReference>
<dbReference type="NCBIfam" id="NF002356">
    <property type="entry name" value="PRK01318.2-3"/>
    <property type="match status" value="1"/>
</dbReference>
<keyword evidence="18" id="KW-1185">Reference proteome</keyword>
<dbReference type="InterPro" id="IPR028055">
    <property type="entry name" value="YidC/Oxa/ALB_C"/>
</dbReference>
<dbReference type="OrthoDB" id="9780552at2"/>
<evidence type="ECO:0000313" key="18">
    <source>
        <dbReference type="Proteomes" id="UP000184509"/>
    </source>
</evidence>
<dbReference type="PANTHER" id="PTHR12428">
    <property type="entry name" value="OXA1"/>
    <property type="match status" value="1"/>
</dbReference>
<keyword evidence="7 13" id="KW-0653">Protein transport</keyword>
<evidence type="ECO:0000256" key="14">
    <source>
        <dbReference type="SAM" id="MobiDB-lite"/>
    </source>
</evidence>
<evidence type="ECO:0000256" key="11">
    <source>
        <dbReference type="ARBA" id="ARBA00033245"/>
    </source>
</evidence>
<evidence type="ECO:0000256" key="12">
    <source>
        <dbReference type="ARBA" id="ARBA00033342"/>
    </source>
</evidence>
<name>A0A1M4T345_9BACE</name>
<keyword evidence="9 13" id="KW-0472">Membrane</keyword>
<dbReference type="EMBL" id="FQTV01000001">
    <property type="protein sequence ID" value="SHE38717.1"/>
    <property type="molecule type" value="Genomic_DNA"/>
</dbReference>
<organism evidence="17 18">
    <name type="scientific">Bacteroides luti</name>
    <dbReference type="NCBI Taxonomy" id="1297750"/>
    <lineage>
        <taxon>Bacteria</taxon>
        <taxon>Pseudomonadati</taxon>
        <taxon>Bacteroidota</taxon>
        <taxon>Bacteroidia</taxon>
        <taxon>Bacteroidales</taxon>
        <taxon>Bacteroidaceae</taxon>
        <taxon>Bacteroides</taxon>
    </lineage>
</organism>
<feature type="transmembrane region" description="Helical" evidence="13">
    <location>
        <begin position="439"/>
        <end position="460"/>
    </location>
</feature>
<keyword evidence="5 13" id="KW-1003">Cell membrane</keyword>
<evidence type="ECO:0000256" key="4">
    <source>
        <dbReference type="ARBA" id="ARBA00022448"/>
    </source>
</evidence>
<gene>
    <name evidence="13" type="primary">yidC</name>
    <name evidence="17" type="ORF">SAMN05444405_101266</name>
</gene>